<dbReference type="SMART" id="SM00181">
    <property type="entry name" value="EGF"/>
    <property type="match status" value="1"/>
</dbReference>
<dbReference type="SUPFAM" id="SSF48726">
    <property type="entry name" value="Immunoglobulin"/>
    <property type="match status" value="1"/>
</dbReference>
<evidence type="ECO:0000256" key="9">
    <source>
        <dbReference type="ARBA" id="ARBA00023319"/>
    </source>
</evidence>
<dbReference type="PROSITE" id="PS00022">
    <property type="entry name" value="EGF_1"/>
    <property type="match status" value="1"/>
</dbReference>
<evidence type="ECO:0000256" key="1">
    <source>
        <dbReference type="ARBA" id="ARBA00004167"/>
    </source>
</evidence>
<dbReference type="GO" id="GO:0050808">
    <property type="term" value="P:synapse organization"/>
    <property type="evidence" value="ECO:0007669"/>
    <property type="project" value="TreeGrafter"/>
</dbReference>
<dbReference type="InterPro" id="IPR007110">
    <property type="entry name" value="Ig-like_dom"/>
</dbReference>
<keyword evidence="6 12" id="KW-1133">Transmembrane helix</keyword>
<dbReference type="InterPro" id="IPR013098">
    <property type="entry name" value="Ig_I-set"/>
</dbReference>
<evidence type="ECO:0000259" key="14">
    <source>
        <dbReference type="PROSITE" id="PS50835"/>
    </source>
</evidence>
<dbReference type="SMART" id="SM00409">
    <property type="entry name" value="IG"/>
    <property type="match status" value="1"/>
</dbReference>
<gene>
    <name evidence="15" type="primary">NRG2</name>
    <name evidence="15" type="ORF">TR113466</name>
</gene>
<organism evidence="15">
    <name type="scientific">Schistocephalus solidus</name>
    <name type="common">Tapeworm</name>
    <dbReference type="NCBI Taxonomy" id="70667"/>
    <lineage>
        <taxon>Eukaryota</taxon>
        <taxon>Metazoa</taxon>
        <taxon>Spiralia</taxon>
        <taxon>Lophotrochozoa</taxon>
        <taxon>Platyhelminthes</taxon>
        <taxon>Cestoda</taxon>
        <taxon>Eucestoda</taxon>
        <taxon>Diphyllobothriidea</taxon>
        <taxon>Diphyllobothriidae</taxon>
        <taxon>Schistocephalus</taxon>
    </lineage>
</organism>
<keyword evidence="9" id="KW-0393">Immunoglobulin domain</keyword>
<dbReference type="GO" id="GO:0007156">
    <property type="term" value="P:homophilic cell adhesion via plasma membrane adhesion molecules"/>
    <property type="evidence" value="ECO:0007669"/>
    <property type="project" value="TreeGrafter"/>
</dbReference>
<dbReference type="PROSITE" id="PS50026">
    <property type="entry name" value="EGF_3"/>
    <property type="match status" value="1"/>
</dbReference>
<feature type="transmembrane region" description="Helical" evidence="12">
    <location>
        <begin position="414"/>
        <end position="439"/>
    </location>
</feature>
<dbReference type="GO" id="GO:0008046">
    <property type="term" value="F:axon guidance receptor activity"/>
    <property type="evidence" value="ECO:0007669"/>
    <property type="project" value="TreeGrafter"/>
</dbReference>
<dbReference type="InterPro" id="IPR036179">
    <property type="entry name" value="Ig-like_dom_sf"/>
</dbReference>
<evidence type="ECO:0000256" key="10">
    <source>
        <dbReference type="PROSITE-ProRule" id="PRU00076"/>
    </source>
</evidence>
<dbReference type="InterPro" id="IPR003599">
    <property type="entry name" value="Ig_sub"/>
</dbReference>
<evidence type="ECO:0000256" key="3">
    <source>
        <dbReference type="ARBA" id="ARBA00022729"/>
    </source>
</evidence>
<evidence type="ECO:0000313" key="15">
    <source>
        <dbReference type="EMBL" id="JAP40476.1"/>
    </source>
</evidence>
<keyword evidence="2 12" id="KW-0812">Transmembrane</keyword>
<keyword evidence="3" id="KW-0732">Signal</keyword>
<reference evidence="15" key="1">
    <citation type="submission" date="2016-01" db="EMBL/GenBank/DDBJ databases">
        <title>Reference transcriptome for the parasite Schistocephalus solidus: insights into the molecular evolution of parasitism.</title>
        <authorList>
            <person name="Hebert F.O."/>
            <person name="Grambauer S."/>
            <person name="Barber I."/>
            <person name="Landry C.R."/>
            <person name="Aubin-Horth N."/>
        </authorList>
    </citation>
    <scope>NUCLEOTIDE SEQUENCE</scope>
</reference>
<evidence type="ECO:0000256" key="7">
    <source>
        <dbReference type="ARBA" id="ARBA00023136"/>
    </source>
</evidence>
<feature type="domain" description="Ig-like" evidence="14">
    <location>
        <begin position="236"/>
        <end position="333"/>
    </location>
</feature>
<dbReference type="PROSITE" id="PS01186">
    <property type="entry name" value="EGF_2"/>
    <property type="match status" value="1"/>
</dbReference>
<keyword evidence="10" id="KW-0245">EGF-like domain</keyword>
<dbReference type="SMART" id="SM00408">
    <property type="entry name" value="IGc2"/>
    <property type="match status" value="1"/>
</dbReference>
<dbReference type="GO" id="GO:0030424">
    <property type="term" value="C:axon"/>
    <property type="evidence" value="ECO:0007669"/>
    <property type="project" value="TreeGrafter"/>
</dbReference>
<protein>
    <submittedName>
        <fullName evidence="15">Pro-neuregulin-2, membrane-bound isoform</fullName>
    </submittedName>
</protein>
<comment type="caution">
    <text evidence="10">Lacks conserved residue(s) required for the propagation of feature annotation.</text>
</comment>
<feature type="disulfide bond" evidence="10">
    <location>
        <begin position="381"/>
        <end position="390"/>
    </location>
</feature>
<evidence type="ECO:0000256" key="4">
    <source>
        <dbReference type="ARBA" id="ARBA00022737"/>
    </source>
</evidence>
<dbReference type="Gene3D" id="2.10.25.10">
    <property type="entry name" value="Laminin"/>
    <property type="match status" value="1"/>
</dbReference>
<keyword evidence="4" id="KW-0677">Repeat</keyword>
<comment type="subcellular location">
    <subcellularLocation>
        <location evidence="1">Membrane</location>
        <topology evidence="1">Single-pass membrane protein</topology>
    </subcellularLocation>
</comment>
<dbReference type="Pfam" id="PF07679">
    <property type="entry name" value="I-set"/>
    <property type="match status" value="1"/>
</dbReference>
<dbReference type="PANTHER" id="PTHR45080:SF8">
    <property type="entry name" value="IG-LIKE DOMAIN-CONTAINING PROTEIN"/>
    <property type="match status" value="1"/>
</dbReference>
<accession>A0A0X3P020</accession>
<evidence type="ECO:0000259" key="13">
    <source>
        <dbReference type="PROSITE" id="PS50026"/>
    </source>
</evidence>
<evidence type="ECO:0000256" key="8">
    <source>
        <dbReference type="ARBA" id="ARBA00023157"/>
    </source>
</evidence>
<evidence type="ECO:0000256" key="2">
    <source>
        <dbReference type="ARBA" id="ARBA00022692"/>
    </source>
</evidence>
<dbReference type="GO" id="GO:0005886">
    <property type="term" value="C:plasma membrane"/>
    <property type="evidence" value="ECO:0007669"/>
    <property type="project" value="TreeGrafter"/>
</dbReference>
<dbReference type="PROSITE" id="PS50835">
    <property type="entry name" value="IG_LIKE"/>
    <property type="match status" value="1"/>
</dbReference>
<dbReference type="InterPro" id="IPR000742">
    <property type="entry name" value="EGF"/>
</dbReference>
<evidence type="ECO:0000256" key="6">
    <source>
        <dbReference type="ARBA" id="ARBA00022989"/>
    </source>
</evidence>
<dbReference type="EMBL" id="GEEE01022749">
    <property type="protein sequence ID" value="JAP40476.1"/>
    <property type="molecule type" value="Transcribed_RNA"/>
</dbReference>
<sequence>MKSLHTGGTYIMDSACPVSRLLIRFPAKILVFKLTTSTLDPVVRKRPMLRVCVRMASLALVFTTCLLMQCRRSIAVELCKPPPKDQTLQNFLTASPIILTARMTELLKLSPSVTENKRDVELDARILVIGVLKAPEGFQVPSEVLVRGFVMPNKNHKSVGTSGRLREPAYSRFGCLEYFRPNAAYTLLLKVGEPSNDWPNPRSDLMEFDLVGPLLPYNAYYNRHIIDLLCVSCYPPKVTQFQRRVMNFGENFNATCVVKGNPLPEVAWFKGAYQISTVTDDANVRVQIVTVDKTTRHAILEITGLLILDNGDYSCRASNTLGTASSTLQLRVSTGGISQGEKDNIMGVRELIPCPDIENYCMNGGVCFANKKNPLEKTCSCQDGFMGDQCQFRTSGIAVLSSRINGRQLGTHEFILQLLIQCILILLIGGLIVCLIFIWRHKDRREKQQRRLQRMRYETDRTLILTHKAVQVNTYEPPPPRNLRGIQLASTSLSSGRGGVPLKRQHPEVEEAGSNSNFLPWRRSPTDSYHLDGAGKLDYSEQAAPPQFGHSMGAPSGGYARGDNPDFNVCQGNQQPTF</sequence>
<dbReference type="GO" id="GO:0043025">
    <property type="term" value="C:neuronal cell body"/>
    <property type="evidence" value="ECO:0007669"/>
    <property type="project" value="TreeGrafter"/>
</dbReference>
<dbReference type="Gene3D" id="2.60.40.10">
    <property type="entry name" value="Immunoglobulins"/>
    <property type="match status" value="1"/>
</dbReference>
<feature type="region of interest" description="Disordered" evidence="11">
    <location>
        <begin position="540"/>
        <end position="578"/>
    </location>
</feature>
<name>A0A0X3P020_SCHSO</name>
<keyword evidence="8 10" id="KW-1015">Disulfide bond</keyword>
<keyword evidence="7 12" id="KW-0472">Membrane</keyword>
<keyword evidence="5" id="KW-0130">Cell adhesion</keyword>
<dbReference type="AlphaFoldDB" id="A0A0X3P020"/>
<dbReference type="InterPro" id="IPR050958">
    <property type="entry name" value="Cell_Adh-Cytoskel_Orgn"/>
</dbReference>
<evidence type="ECO:0000256" key="5">
    <source>
        <dbReference type="ARBA" id="ARBA00022889"/>
    </source>
</evidence>
<evidence type="ECO:0000256" key="12">
    <source>
        <dbReference type="SAM" id="Phobius"/>
    </source>
</evidence>
<dbReference type="SUPFAM" id="SSF57196">
    <property type="entry name" value="EGF/Laminin"/>
    <property type="match status" value="1"/>
</dbReference>
<dbReference type="InterPro" id="IPR003598">
    <property type="entry name" value="Ig_sub2"/>
</dbReference>
<dbReference type="FunFam" id="2.60.40.10:FF:000017">
    <property type="entry name" value="Down syndrome cell adhesion molecule b"/>
    <property type="match status" value="1"/>
</dbReference>
<proteinExistence type="predicted"/>
<evidence type="ECO:0000256" key="11">
    <source>
        <dbReference type="SAM" id="MobiDB-lite"/>
    </source>
</evidence>
<feature type="domain" description="EGF-like" evidence="13">
    <location>
        <begin position="350"/>
        <end position="391"/>
    </location>
</feature>
<dbReference type="PANTHER" id="PTHR45080">
    <property type="entry name" value="CONTACTIN 5"/>
    <property type="match status" value="1"/>
</dbReference>
<dbReference type="InterPro" id="IPR013783">
    <property type="entry name" value="Ig-like_fold"/>
</dbReference>